<keyword evidence="4 5" id="KW-0472">Membrane</keyword>
<evidence type="ECO:0000313" key="6">
    <source>
        <dbReference type="EMBL" id="MFC3051497.1"/>
    </source>
</evidence>
<proteinExistence type="predicted"/>
<dbReference type="Proteomes" id="UP001595444">
    <property type="component" value="Unassembled WGS sequence"/>
</dbReference>
<evidence type="ECO:0000256" key="3">
    <source>
        <dbReference type="ARBA" id="ARBA00022989"/>
    </source>
</evidence>
<comment type="subcellular location">
    <subcellularLocation>
        <location evidence="1">Membrane</location>
    </subcellularLocation>
</comment>
<comment type="caution">
    <text evidence="6">The sequence shown here is derived from an EMBL/GenBank/DDBJ whole genome shotgun (WGS) entry which is preliminary data.</text>
</comment>
<reference evidence="7" key="1">
    <citation type="journal article" date="2019" name="Int. J. Syst. Evol. Microbiol.">
        <title>The Global Catalogue of Microorganisms (GCM) 10K type strain sequencing project: providing services to taxonomists for standard genome sequencing and annotation.</title>
        <authorList>
            <consortium name="The Broad Institute Genomics Platform"/>
            <consortium name="The Broad Institute Genome Sequencing Center for Infectious Disease"/>
            <person name="Wu L."/>
            <person name="Ma J."/>
        </authorList>
    </citation>
    <scope>NUCLEOTIDE SEQUENCE [LARGE SCALE GENOMIC DNA]</scope>
    <source>
        <strain evidence="7">KCTC 62164</strain>
    </source>
</reference>
<name>A0ABV7D2Y8_9PROT</name>
<keyword evidence="2 5" id="KW-0812">Transmembrane</keyword>
<keyword evidence="3 5" id="KW-1133">Transmembrane helix</keyword>
<dbReference type="Pfam" id="PF01124">
    <property type="entry name" value="MAPEG"/>
    <property type="match status" value="1"/>
</dbReference>
<sequence>MPDKLIFIPVLVQVMLTLYIYIRISIAKTAAYKAGLVNPSRRALYDDAWPENVIQLNNNLRNQFELPVLFYLLVLVLWLLNAIDIFAHITAWLFVTSRFVHAYVHTGTNYVPLRRKVFIYGTLMVMVLVVLTLKAIVL</sequence>
<dbReference type="SUPFAM" id="SSF161084">
    <property type="entry name" value="MAPEG domain-like"/>
    <property type="match status" value="1"/>
</dbReference>
<keyword evidence="7" id="KW-1185">Reference proteome</keyword>
<accession>A0ABV7D2Y8</accession>
<evidence type="ECO:0000313" key="7">
    <source>
        <dbReference type="Proteomes" id="UP001595444"/>
    </source>
</evidence>
<dbReference type="Gene3D" id="1.20.120.550">
    <property type="entry name" value="Membrane associated eicosanoid/glutathione metabolism-like domain"/>
    <property type="match status" value="1"/>
</dbReference>
<dbReference type="EMBL" id="JBHRSL010000003">
    <property type="protein sequence ID" value="MFC3051497.1"/>
    <property type="molecule type" value="Genomic_DNA"/>
</dbReference>
<evidence type="ECO:0000256" key="1">
    <source>
        <dbReference type="ARBA" id="ARBA00004370"/>
    </source>
</evidence>
<dbReference type="RefSeq" id="WP_194214298.1">
    <property type="nucleotide sequence ID" value="NZ_CP061205.1"/>
</dbReference>
<evidence type="ECO:0000256" key="2">
    <source>
        <dbReference type="ARBA" id="ARBA00022692"/>
    </source>
</evidence>
<feature type="transmembrane region" description="Helical" evidence="5">
    <location>
        <begin position="117"/>
        <end position="137"/>
    </location>
</feature>
<evidence type="ECO:0000256" key="5">
    <source>
        <dbReference type="SAM" id="Phobius"/>
    </source>
</evidence>
<feature type="transmembrane region" description="Helical" evidence="5">
    <location>
        <begin position="6"/>
        <end position="24"/>
    </location>
</feature>
<organism evidence="6 7">
    <name type="scientific">Kordiimonas pumila</name>
    <dbReference type="NCBI Taxonomy" id="2161677"/>
    <lineage>
        <taxon>Bacteria</taxon>
        <taxon>Pseudomonadati</taxon>
        <taxon>Pseudomonadota</taxon>
        <taxon>Alphaproteobacteria</taxon>
        <taxon>Kordiimonadales</taxon>
        <taxon>Kordiimonadaceae</taxon>
        <taxon>Kordiimonas</taxon>
    </lineage>
</organism>
<dbReference type="InterPro" id="IPR001129">
    <property type="entry name" value="Membr-assoc_MAPEG"/>
</dbReference>
<gene>
    <name evidence="6" type="ORF">ACFOKA_06235</name>
</gene>
<evidence type="ECO:0000256" key="4">
    <source>
        <dbReference type="ARBA" id="ARBA00023136"/>
    </source>
</evidence>
<dbReference type="InterPro" id="IPR023352">
    <property type="entry name" value="MAPEG-like_dom_sf"/>
</dbReference>
<protein>
    <submittedName>
        <fullName evidence="6">MAPEG family protein</fullName>
    </submittedName>
</protein>
<feature type="transmembrane region" description="Helical" evidence="5">
    <location>
        <begin position="68"/>
        <end position="95"/>
    </location>
</feature>